<proteinExistence type="predicted"/>
<protein>
    <submittedName>
        <fullName evidence="1">Uncharacterized protein</fullName>
    </submittedName>
</protein>
<gene>
    <name evidence="1" type="ORF">CRV08_09705</name>
</gene>
<dbReference type="Proteomes" id="UP000290172">
    <property type="component" value="Unassembled WGS sequence"/>
</dbReference>
<name>A0A4Q0YCC8_9BACT</name>
<accession>A0A4Q0YCC8</accession>
<comment type="caution">
    <text evidence="1">The sequence shown here is derived from an EMBL/GenBank/DDBJ whole genome shotgun (WGS) entry which is preliminary data.</text>
</comment>
<dbReference type="AlphaFoldDB" id="A0A4Q0YCC8"/>
<evidence type="ECO:0000313" key="2">
    <source>
        <dbReference type="Proteomes" id="UP000290172"/>
    </source>
</evidence>
<organism evidence="1 2">
    <name type="scientific">Halarcobacter ebronensis</name>
    <dbReference type="NCBI Taxonomy" id="1462615"/>
    <lineage>
        <taxon>Bacteria</taxon>
        <taxon>Pseudomonadati</taxon>
        <taxon>Campylobacterota</taxon>
        <taxon>Epsilonproteobacteria</taxon>
        <taxon>Campylobacterales</taxon>
        <taxon>Arcobacteraceae</taxon>
        <taxon>Halarcobacter</taxon>
    </lineage>
</organism>
<dbReference type="EMBL" id="PDKJ01000008">
    <property type="protein sequence ID" value="RXJ67635.1"/>
    <property type="molecule type" value="Genomic_DNA"/>
</dbReference>
<evidence type="ECO:0000313" key="1">
    <source>
        <dbReference type="EMBL" id="RXJ67635.1"/>
    </source>
</evidence>
<reference evidence="1 2" key="1">
    <citation type="submission" date="2017-10" db="EMBL/GenBank/DDBJ databases">
        <title>Genomics of the genus Arcobacter.</title>
        <authorList>
            <person name="Perez-Cataluna A."/>
            <person name="Figueras M.J."/>
        </authorList>
    </citation>
    <scope>NUCLEOTIDE SEQUENCE [LARGE SCALE GENOMIC DNA]</scope>
    <source>
        <strain evidence="1 2">CECT 8993</strain>
    </source>
</reference>
<sequence length="250" mass="29321">MSKIGFDAKNEFLPSFDMFHSNVNKRVMFLKLFNQDVPSSMKFSKEELKECKKFTLIDMFINKILKNLQQTAYIESPLVSVDAKLTNKINSFLKENNLSSIKARFTLKNSLEETSIETAKKLISLLENCNYSFFLDGEKTFKSFVVGKILRSNQQREVFINSDSIDIKSSEFASTKIFTFWELINSKKLNIEEHIDKAIKCIKTLEFKQVYLVYPKNENFNRHIQIKCDELEDSEYMIKLIPYSMRSTLR</sequence>
<dbReference type="RefSeq" id="WP_128981553.1">
    <property type="nucleotide sequence ID" value="NZ_PDKJ01000008.1"/>
</dbReference>